<dbReference type="InterPro" id="IPR006385">
    <property type="entry name" value="HAD_hydro_SerB1"/>
</dbReference>
<keyword evidence="3" id="KW-0460">Magnesium</keyword>
<dbReference type="GO" id="GO:0046872">
    <property type="term" value="F:metal ion binding"/>
    <property type="evidence" value="ECO:0007669"/>
    <property type="project" value="UniProtKB-KW"/>
</dbReference>
<dbReference type="NCBIfam" id="TIGR01490">
    <property type="entry name" value="HAD-SF-IB-hyp1"/>
    <property type="match status" value="1"/>
</dbReference>
<accession>A0A1F4VCZ0</accession>
<comment type="caution">
    <text evidence="4">The sequence shown here is derived from an EMBL/GenBank/DDBJ whole genome shotgun (WGS) entry which is preliminary data.</text>
</comment>
<keyword evidence="1" id="KW-0479">Metal-binding</keyword>
<keyword evidence="2" id="KW-0378">Hydrolase</keyword>
<dbReference type="NCBIfam" id="TIGR01488">
    <property type="entry name" value="HAD-SF-IB"/>
    <property type="match status" value="1"/>
</dbReference>
<dbReference type="InterPro" id="IPR023214">
    <property type="entry name" value="HAD_sf"/>
</dbReference>
<dbReference type="Proteomes" id="UP000176504">
    <property type="component" value="Unassembled WGS sequence"/>
</dbReference>
<evidence type="ECO:0000313" key="5">
    <source>
        <dbReference type="Proteomes" id="UP000176504"/>
    </source>
</evidence>
<dbReference type="EMBL" id="MEVI01000004">
    <property type="protein sequence ID" value="OGC54810.1"/>
    <property type="molecule type" value="Genomic_DNA"/>
</dbReference>
<dbReference type="PANTHER" id="PTHR43344:SF13">
    <property type="entry name" value="PHOSPHATASE RV3661-RELATED"/>
    <property type="match status" value="1"/>
</dbReference>
<protein>
    <recommendedName>
        <fullName evidence="6">Phosphoserine phosphatase</fullName>
    </recommendedName>
</protein>
<organism evidence="4 5">
    <name type="scientific">candidate division WWE3 bacterium RIFCSPLOWO2_01_FULL_41_18</name>
    <dbReference type="NCBI Taxonomy" id="1802625"/>
    <lineage>
        <taxon>Bacteria</taxon>
        <taxon>Katanobacteria</taxon>
    </lineage>
</organism>
<evidence type="ECO:0000256" key="1">
    <source>
        <dbReference type="ARBA" id="ARBA00022723"/>
    </source>
</evidence>
<dbReference type="SUPFAM" id="SSF56784">
    <property type="entry name" value="HAD-like"/>
    <property type="match status" value="1"/>
</dbReference>
<sequence>MQKAAFLDLDHTLYNGYLFQDWMEFLISQGGFSKKVLVSLDLKLLLNRLSGLDYFKASEDVAKAIGGIIKGHKTAEVFPVTLEFVKSANRNFYDYAIPAIKKLKTDGFRIILVTNEADFLAEYIKDYLEADDALGLDFEIKNGVFTGKGLNDYSGKNSKAGTIREYADKNNINLEKSLAMGDSEADLKMLEAVGKGYLINADEKTKEKAKALRATVINEESQILQIITQT</sequence>
<proteinExistence type="predicted"/>
<evidence type="ECO:0008006" key="6">
    <source>
        <dbReference type="Google" id="ProtNLM"/>
    </source>
</evidence>
<dbReference type="AlphaFoldDB" id="A0A1F4VCZ0"/>
<dbReference type="Gene3D" id="1.20.1440.100">
    <property type="entry name" value="SG protein - dephosphorylation function"/>
    <property type="match status" value="1"/>
</dbReference>
<dbReference type="Gene3D" id="3.40.50.1000">
    <property type="entry name" value="HAD superfamily/HAD-like"/>
    <property type="match status" value="1"/>
</dbReference>
<name>A0A1F4VCZ0_UNCKA</name>
<evidence type="ECO:0000256" key="3">
    <source>
        <dbReference type="ARBA" id="ARBA00022842"/>
    </source>
</evidence>
<dbReference type="Pfam" id="PF12710">
    <property type="entry name" value="HAD"/>
    <property type="match status" value="1"/>
</dbReference>
<evidence type="ECO:0000313" key="4">
    <source>
        <dbReference type="EMBL" id="OGC54810.1"/>
    </source>
</evidence>
<evidence type="ECO:0000256" key="2">
    <source>
        <dbReference type="ARBA" id="ARBA00022801"/>
    </source>
</evidence>
<dbReference type="GO" id="GO:0016787">
    <property type="term" value="F:hydrolase activity"/>
    <property type="evidence" value="ECO:0007669"/>
    <property type="project" value="UniProtKB-KW"/>
</dbReference>
<dbReference type="InterPro" id="IPR050582">
    <property type="entry name" value="HAD-like_SerB"/>
</dbReference>
<gene>
    <name evidence="4" type="ORF">A3A78_05030</name>
</gene>
<reference evidence="4 5" key="1">
    <citation type="journal article" date="2016" name="Nat. Commun.">
        <title>Thousands of microbial genomes shed light on interconnected biogeochemical processes in an aquifer system.</title>
        <authorList>
            <person name="Anantharaman K."/>
            <person name="Brown C.T."/>
            <person name="Hug L.A."/>
            <person name="Sharon I."/>
            <person name="Castelle C.J."/>
            <person name="Probst A.J."/>
            <person name="Thomas B.C."/>
            <person name="Singh A."/>
            <person name="Wilkins M.J."/>
            <person name="Karaoz U."/>
            <person name="Brodie E.L."/>
            <person name="Williams K.H."/>
            <person name="Hubbard S.S."/>
            <person name="Banfield J.F."/>
        </authorList>
    </citation>
    <scope>NUCLEOTIDE SEQUENCE [LARGE SCALE GENOMIC DNA]</scope>
</reference>
<dbReference type="InterPro" id="IPR036412">
    <property type="entry name" value="HAD-like_sf"/>
</dbReference>
<dbReference type="PANTHER" id="PTHR43344">
    <property type="entry name" value="PHOSPHOSERINE PHOSPHATASE"/>
    <property type="match status" value="1"/>
</dbReference>